<dbReference type="Proteomes" id="UP000307201">
    <property type="component" value="Unassembled WGS sequence"/>
</dbReference>
<dbReference type="EMBL" id="VBTE01000015">
    <property type="protein sequence ID" value="TLQ07586.1"/>
    <property type="molecule type" value="Genomic_DNA"/>
</dbReference>
<organism evidence="2 3">
    <name type="scientific">Marinilactibacillus psychrotolerans</name>
    <dbReference type="NCBI Taxonomy" id="191770"/>
    <lineage>
        <taxon>Bacteria</taxon>
        <taxon>Bacillati</taxon>
        <taxon>Bacillota</taxon>
        <taxon>Bacilli</taxon>
        <taxon>Lactobacillales</taxon>
        <taxon>Carnobacteriaceae</taxon>
        <taxon>Marinilactibacillus</taxon>
    </lineage>
</organism>
<feature type="region of interest" description="Disordered" evidence="1">
    <location>
        <begin position="49"/>
        <end position="73"/>
    </location>
</feature>
<name>A0A5R9C400_9LACT</name>
<evidence type="ECO:0000313" key="2">
    <source>
        <dbReference type="EMBL" id="TLQ07586.1"/>
    </source>
</evidence>
<dbReference type="AlphaFoldDB" id="A0A5R9C400"/>
<reference evidence="2 3" key="1">
    <citation type="submission" date="2019-05" db="EMBL/GenBank/DDBJ databases">
        <title>The metagenome of a microbial culture collection derived from dairy environment covers the genomic content of the human microbiome.</title>
        <authorList>
            <person name="Roder T."/>
            <person name="Wuthrich D."/>
            <person name="Sattari Z."/>
            <person name="Von Ah U."/>
            <person name="Bar C."/>
            <person name="Ronchi F."/>
            <person name="Macpherson A.J."/>
            <person name="Ganal-Vonarburg S.C."/>
            <person name="Bruggmann R."/>
            <person name="Vergeres G."/>
        </authorList>
    </citation>
    <scope>NUCLEOTIDE SEQUENCE [LARGE SCALE GENOMIC DNA]</scope>
    <source>
        <strain evidence="2 3">FAM 24235</strain>
    </source>
</reference>
<protein>
    <submittedName>
        <fullName evidence="2">Uncharacterized protein</fullName>
    </submittedName>
</protein>
<evidence type="ECO:0000256" key="1">
    <source>
        <dbReference type="SAM" id="MobiDB-lite"/>
    </source>
</evidence>
<accession>A0A5R9C400</accession>
<gene>
    <name evidence="2" type="ORF">FEZ48_06285</name>
</gene>
<proteinExistence type="predicted"/>
<comment type="caution">
    <text evidence="2">The sequence shown here is derived from an EMBL/GenBank/DDBJ whole genome shotgun (WGS) entry which is preliminary data.</text>
</comment>
<dbReference type="RefSeq" id="WP_138471690.1">
    <property type="nucleotide sequence ID" value="NZ_VBTE01000015.1"/>
</dbReference>
<feature type="compositionally biased region" description="Polar residues" evidence="1">
    <location>
        <begin position="64"/>
        <end position="73"/>
    </location>
</feature>
<evidence type="ECO:0000313" key="3">
    <source>
        <dbReference type="Proteomes" id="UP000307201"/>
    </source>
</evidence>
<sequence length="73" mass="8491">MSKHHYYKTTIRPELPGVFSDYNYTTGLLALKEKHDVGQYLGYMTEEEADSLPERSKHGRRKMSSVNQLRGSR</sequence>